<feature type="region of interest" description="Disordered" evidence="1">
    <location>
        <begin position="770"/>
        <end position="880"/>
    </location>
</feature>
<feature type="region of interest" description="Disordered" evidence="1">
    <location>
        <begin position="275"/>
        <end position="314"/>
    </location>
</feature>
<feature type="compositionally biased region" description="Polar residues" evidence="1">
    <location>
        <begin position="623"/>
        <end position="672"/>
    </location>
</feature>
<feature type="region of interest" description="Disordered" evidence="1">
    <location>
        <begin position="1"/>
        <end position="30"/>
    </location>
</feature>
<feature type="compositionally biased region" description="Basic and acidic residues" evidence="1">
    <location>
        <begin position="539"/>
        <end position="551"/>
    </location>
</feature>
<feature type="compositionally biased region" description="Low complexity" evidence="1">
    <location>
        <begin position="596"/>
        <end position="611"/>
    </location>
</feature>
<feature type="compositionally biased region" description="Polar residues" evidence="1">
    <location>
        <begin position="864"/>
        <end position="874"/>
    </location>
</feature>
<feature type="compositionally biased region" description="Pro residues" evidence="1">
    <location>
        <begin position="795"/>
        <end position="806"/>
    </location>
</feature>
<feature type="compositionally biased region" description="Polar residues" evidence="1">
    <location>
        <begin position="514"/>
        <end position="524"/>
    </location>
</feature>
<feature type="region of interest" description="Disordered" evidence="1">
    <location>
        <begin position="144"/>
        <end position="163"/>
    </location>
</feature>
<feature type="region of interest" description="Disordered" evidence="1">
    <location>
        <begin position="199"/>
        <end position="236"/>
    </location>
</feature>
<feature type="region of interest" description="Disordered" evidence="1">
    <location>
        <begin position="461"/>
        <end position="700"/>
    </location>
</feature>
<feature type="region of interest" description="Disordered" evidence="1">
    <location>
        <begin position="384"/>
        <end position="440"/>
    </location>
</feature>
<feature type="compositionally biased region" description="Polar residues" evidence="1">
    <location>
        <begin position="820"/>
        <end position="829"/>
    </location>
</feature>
<accession>A0A8H7U5T8</accession>
<feature type="compositionally biased region" description="Low complexity" evidence="1">
    <location>
        <begin position="807"/>
        <end position="818"/>
    </location>
</feature>
<feature type="compositionally biased region" description="Low complexity" evidence="1">
    <location>
        <begin position="74"/>
        <end position="85"/>
    </location>
</feature>
<dbReference type="AlphaFoldDB" id="A0A8H7U5T8"/>
<evidence type="ECO:0000313" key="2">
    <source>
        <dbReference type="EMBL" id="KAF9821027.1"/>
    </source>
</evidence>
<organism evidence="2 3">
    <name type="scientific">Rhodonia placenta</name>
    <dbReference type="NCBI Taxonomy" id="104341"/>
    <lineage>
        <taxon>Eukaryota</taxon>
        <taxon>Fungi</taxon>
        <taxon>Dikarya</taxon>
        <taxon>Basidiomycota</taxon>
        <taxon>Agaricomycotina</taxon>
        <taxon>Agaricomycetes</taxon>
        <taxon>Polyporales</taxon>
        <taxon>Adustoporiaceae</taxon>
        <taxon>Rhodonia</taxon>
    </lineage>
</organism>
<evidence type="ECO:0000256" key="1">
    <source>
        <dbReference type="SAM" id="MobiDB-lite"/>
    </source>
</evidence>
<comment type="caution">
    <text evidence="2">The sequence shown here is derived from an EMBL/GenBank/DDBJ whole genome shotgun (WGS) entry which is preliminary data.</text>
</comment>
<feature type="compositionally biased region" description="Polar residues" evidence="1">
    <location>
        <begin position="574"/>
        <end position="587"/>
    </location>
</feature>
<feature type="compositionally biased region" description="Basic and acidic residues" evidence="1">
    <location>
        <begin position="468"/>
        <end position="487"/>
    </location>
</feature>
<sequence>MSVAGLHKGPIHELLSEESDSNGAAVRLRPNIARRDTDNILSYYQSEHAGRTYSAFNAAESVPAESIMREASPHGHPGSRSSSEYSDSDFDHHVDAGTHGSHPQPETSTARDTGHTRRPSIPSEGGADRRRLAIVELDSTLPASLSRKRSQGGRDVGADAGSASVTSTILSRRGIHVDGLALVAPPDASPRAYTNLTPPSTAPLSFDRAPVSSSPALHQRSMSEAKSATPLHRRKSSRDVGIVGVVPPTSELTERGIPRGQHGYAASLKVPIFQTPAESPSQSPGHTPEGFESSTLGVFGGNPSALTTPDTEGRKQEMLTPAIGESKEISQPVVGPVVVGITAGMMRKTPGPGHGGSTDVANTSAGMTSPGDTFAVHQNHYRESSRSGSPYVSYEPGVHSTAGPLPPPPQPALDLNTLVSTAPAPARPPRAYTPSQPISQVGRYNALRDALQLPREVSDALASITSREPSRSRTDLQEGSAHSREGAQSDTGSSKPLTKSRSMHVREGAHPPSTVVNTPATSDASVLHAEITDSTSTMLRRDESVVSDKDTPPPISEHPLRTQQSGLELRRKSSWVSLTQAERTASPNAGAGKVPSVSVSCSSTSCHSHSTFSHIPSPPPKNTRGSPATDNERSSPMSPESGPSNNPLRGNGTRSAQTSALRLTVTPATPSTRAVAETPRHTSHGSTTTEATFPIRPDAYSATDLSTRPIDIVSNALPSTLPYPSLAQSQSSRASLRSSTLVTTPARSFLALPGGKSGGGFFSSIGRKASVRKDRPALPPVSPSRVLSKRNPNTSYPPPTPVPAAPLVPGGPRAAPGRIQRSQTFSVATSPPKDPSPPSANNARPNRQSSMARRPSLFARARGQGQTQVAQTPSAPDPDFERQVDKLADLLPHADRDVLAGYLRRAGQDILAIGQFLEDEKNGTLLRD</sequence>
<proteinExistence type="predicted"/>
<feature type="compositionally biased region" description="Polar residues" evidence="1">
    <location>
        <begin position="276"/>
        <end position="285"/>
    </location>
</feature>
<reference evidence="2" key="2">
    <citation type="journal article" name="Front. Microbiol.">
        <title>Degradative Capacity of Two Strains of Rhodonia placenta: From Phenotype to Genotype.</title>
        <authorList>
            <person name="Kolle M."/>
            <person name="Horta M.A.C."/>
            <person name="Nowrousian M."/>
            <person name="Ohm R.A."/>
            <person name="Benz J.P."/>
            <person name="Pilgard A."/>
        </authorList>
    </citation>
    <scope>NUCLEOTIDE SEQUENCE</scope>
    <source>
        <strain evidence="2">FPRL280</strain>
    </source>
</reference>
<feature type="compositionally biased region" description="Polar residues" evidence="1">
    <location>
        <begin position="488"/>
        <end position="500"/>
    </location>
</feature>
<dbReference type="EMBL" id="JADOXO010000006">
    <property type="protein sequence ID" value="KAF9821027.1"/>
    <property type="molecule type" value="Genomic_DNA"/>
</dbReference>
<name>A0A8H7U5T8_9APHY</name>
<reference evidence="2" key="1">
    <citation type="submission" date="2020-11" db="EMBL/GenBank/DDBJ databases">
        <authorList>
            <person name="Koelle M."/>
            <person name="Horta M.A.C."/>
            <person name="Nowrousian M."/>
            <person name="Ohm R.A."/>
            <person name="Benz P."/>
            <person name="Pilgard A."/>
        </authorList>
    </citation>
    <scope>NUCLEOTIDE SEQUENCE</scope>
    <source>
        <strain evidence="2">FPRL280</strain>
    </source>
</reference>
<protein>
    <submittedName>
        <fullName evidence="2">Uncharacterized protein</fullName>
    </submittedName>
</protein>
<evidence type="ECO:0000313" key="3">
    <source>
        <dbReference type="Proteomes" id="UP000639403"/>
    </source>
</evidence>
<feature type="region of interest" description="Disordered" evidence="1">
    <location>
        <begin position="69"/>
        <end position="130"/>
    </location>
</feature>
<gene>
    <name evidence="2" type="ORF">IEO21_01004</name>
</gene>
<dbReference type="Proteomes" id="UP000639403">
    <property type="component" value="Unassembled WGS sequence"/>
</dbReference>
<feature type="compositionally biased region" description="Polar residues" evidence="1">
    <location>
        <begin position="211"/>
        <end position="226"/>
    </location>
</feature>